<organism evidence="1 2">
    <name type="scientific">Steinernema carpocapsae</name>
    <name type="common">Entomopathogenic nematode</name>
    <dbReference type="NCBI Taxonomy" id="34508"/>
    <lineage>
        <taxon>Eukaryota</taxon>
        <taxon>Metazoa</taxon>
        <taxon>Ecdysozoa</taxon>
        <taxon>Nematoda</taxon>
        <taxon>Chromadorea</taxon>
        <taxon>Rhabditida</taxon>
        <taxon>Tylenchina</taxon>
        <taxon>Panagrolaimomorpha</taxon>
        <taxon>Strongyloidoidea</taxon>
        <taxon>Steinernematidae</taxon>
        <taxon>Steinernema</taxon>
    </lineage>
</organism>
<protein>
    <submittedName>
        <fullName evidence="1">Uncharacterized protein</fullName>
    </submittedName>
</protein>
<dbReference type="EMBL" id="AZBU02000013">
    <property type="protein sequence ID" value="TKR58648.1"/>
    <property type="molecule type" value="Genomic_DNA"/>
</dbReference>
<name>A0A4U5LRN0_STECR</name>
<gene>
    <name evidence="1" type="ORF">L596_030064</name>
</gene>
<dbReference type="OrthoDB" id="9518664at2759"/>
<dbReference type="SUPFAM" id="SSF56574">
    <property type="entry name" value="Serpins"/>
    <property type="match status" value="1"/>
</dbReference>
<dbReference type="Gene3D" id="3.30.497.10">
    <property type="entry name" value="Antithrombin, subunit I, domain 2"/>
    <property type="match status" value="1"/>
</dbReference>
<proteinExistence type="predicted"/>
<dbReference type="AlphaFoldDB" id="A0A4U5LRN0"/>
<evidence type="ECO:0000313" key="2">
    <source>
        <dbReference type="Proteomes" id="UP000298663"/>
    </source>
</evidence>
<dbReference type="InterPro" id="IPR036186">
    <property type="entry name" value="Serpin_sf"/>
</dbReference>
<evidence type="ECO:0000313" key="1">
    <source>
        <dbReference type="EMBL" id="TKR58648.1"/>
    </source>
</evidence>
<dbReference type="InterPro" id="IPR042178">
    <property type="entry name" value="Serpin_sf_1"/>
</dbReference>
<accession>A0A4U5LRN0</accession>
<sequence length="95" mass="10778">MALATVHLGARRSTSEEITGKRVHAVINKFVSKATEKVIPEVLKRYVINGDTKVVKVDANYLKARFAKTLSEIRQMKKLSTTMIGLKNDIKFRQF</sequence>
<dbReference type="Proteomes" id="UP000298663">
    <property type="component" value="Unassembled WGS sequence"/>
</dbReference>
<reference evidence="1 2" key="2">
    <citation type="journal article" date="2019" name="G3 (Bethesda)">
        <title>Hybrid Assembly of the Genome of the Entomopathogenic Nematode Steinernema carpocapsae Identifies the X-Chromosome.</title>
        <authorList>
            <person name="Serra L."/>
            <person name="Macchietto M."/>
            <person name="Macias-Munoz A."/>
            <person name="McGill C.J."/>
            <person name="Rodriguez I.M."/>
            <person name="Rodriguez B."/>
            <person name="Murad R."/>
            <person name="Mortazavi A."/>
        </authorList>
    </citation>
    <scope>NUCLEOTIDE SEQUENCE [LARGE SCALE GENOMIC DNA]</scope>
    <source>
        <strain evidence="1 2">ALL</strain>
    </source>
</reference>
<comment type="caution">
    <text evidence="1">The sequence shown here is derived from an EMBL/GenBank/DDBJ whole genome shotgun (WGS) entry which is preliminary data.</text>
</comment>
<keyword evidence="2" id="KW-1185">Reference proteome</keyword>
<reference evidence="1 2" key="1">
    <citation type="journal article" date="2015" name="Genome Biol.">
        <title>Comparative genomics of Steinernema reveals deeply conserved gene regulatory networks.</title>
        <authorList>
            <person name="Dillman A.R."/>
            <person name="Macchietto M."/>
            <person name="Porter C.F."/>
            <person name="Rogers A."/>
            <person name="Williams B."/>
            <person name="Antoshechkin I."/>
            <person name="Lee M.M."/>
            <person name="Goodwin Z."/>
            <person name="Lu X."/>
            <person name="Lewis E.E."/>
            <person name="Goodrich-Blair H."/>
            <person name="Stock S.P."/>
            <person name="Adams B.J."/>
            <person name="Sternberg P.W."/>
            <person name="Mortazavi A."/>
        </authorList>
    </citation>
    <scope>NUCLEOTIDE SEQUENCE [LARGE SCALE GENOMIC DNA]</scope>
    <source>
        <strain evidence="1 2">ALL</strain>
    </source>
</reference>